<keyword evidence="2" id="KW-0808">Transferase</keyword>
<protein>
    <submittedName>
        <fullName evidence="2">GCN5-related N-acetyltransferase</fullName>
    </submittedName>
</protein>
<keyword evidence="3" id="KW-1185">Reference proteome</keyword>
<dbReference type="Proteomes" id="UP000000844">
    <property type="component" value="Chromosome"/>
</dbReference>
<dbReference type="eggNOG" id="COG0456">
    <property type="taxonomic scope" value="Bacteria"/>
</dbReference>
<dbReference type="InterPro" id="IPR016181">
    <property type="entry name" value="Acyl_CoA_acyltransferase"/>
</dbReference>
<dbReference type="Pfam" id="PF00583">
    <property type="entry name" value="Acetyltransf_1"/>
    <property type="match status" value="1"/>
</dbReference>
<sequence length="284" mass="31655">MQIEKFVDQFELLAEAHGITTAALLQRLERQDDDRPRWIAVENGRGIGVASASMTPDRKVRLWLDCRDSIAYQPLVRAASAAFRTDVYTSVSGSDLLLRRAFTAEGFRLDYTEDVFAARFTTAAVALRKARLPDGFSLITADQADGRSWFTLDNTLRQDIRGNEGWRGDLKWFAEHTHGASNFDPAAHIIAVDDTNGEYAGLVRFWNRPGASPRLGMLAVLRQYRGCGLGSALLARGVEVASTWDHERFTGETAREATEMRALWIAMGGTETDSRQTLVLRRGD</sequence>
<evidence type="ECO:0000259" key="1">
    <source>
        <dbReference type="PROSITE" id="PS51186"/>
    </source>
</evidence>
<dbReference type="GO" id="GO:0016747">
    <property type="term" value="F:acyltransferase activity, transferring groups other than amino-acyl groups"/>
    <property type="evidence" value="ECO:0007669"/>
    <property type="project" value="InterPro"/>
</dbReference>
<evidence type="ECO:0000313" key="2">
    <source>
        <dbReference type="EMBL" id="ADD40232.1"/>
    </source>
</evidence>
<reference evidence="2 3" key="1">
    <citation type="journal article" date="2009" name="Stand. Genomic Sci.">
        <title>Complete genome sequence of Stackebrandtia nassauensis type strain (LLR-40K-21).</title>
        <authorList>
            <person name="Munk C."/>
            <person name="Lapidus A."/>
            <person name="Copeland A."/>
            <person name="Jando M."/>
            <person name="Mayilraj S."/>
            <person name="Glavina Del Rio T."/>
            <person name="Nolan M."/>
            <person name="Chen F."/>
            <person name="Lucas S."/>
            <person name="Tice H."/>
            <person name="Cheng J.F."/>
            <person name="Han C."/>
            <person name="Detter J.C."/>
            <person name="Bruce D."/>
            <person name="Goodwin L."/>
            <person name="Chain P."/>
            <person name="Pitluck S."/>
            <person name="Goker M."/>
            <person name="Ovchinikova G."/>
            <person name="Pati A."/>
            <person name="Ivanova N."/>
            <person name="Mavromatis K."/>
            <person name="Chen A."/>
            <person name="Palaniappan K."/>
            <person name="Land M."/>
            <person name="Hauser L."/>
            <person name="Chang Y.J."/>
            <person name="Jeffries C.D."/>
            <person name="Bristow J."/>
            <person name="Eisen J.A."/>
            <person name="Markowitz V."/>
            <person name="Hugenholtz P."/>
            <person name="Kyrpides N.C."/>
            <person name="Klenk H.P."/>
        </authorList>
    </citation>
    <scope>NUCLEOTIDE SEQUENCE [LARGE SCALE GENOMIC DNA]</scope>
    <source>
        <strain evidence="3">DSM 44728 / CIP 108903 / NRRL B-16338 / NBRC 102104 / LLR-40K-21</strain>
    </source>
</reference>
<gene>
    <name evidence="2" type="ordered locus">Snas_0517</name>
</gene>
<accession>D3Q5T3</accession>
<dbReference type="PROSITE" id="PS51186">
    <property type="entry name" value="GNAT"/>
    <property type="match status" value="1"/>
</dbReference>
<dbReference type="EMBL" id="CP001778">
    <property type="protein sequence ID" value="ADD40232.1"/>
    <property type="molecule type" value="Genomic_DNA"/>
</dbReference>
<dbReference type="HOGENOM" id="CLU_979724_0_0_11"/>
<evidence type="ECO:0000313" key="3">
    <source>
        <dbReference type="Proteomes" id="UP000000844"/>
    </source>
</evidence>
<dbReference type="OrthoDB" id="1821130at2"/>
<dbReference type="KEGG" id="sna:Snas_0517"/>
<feature type="domain" description="N-acetyltransferase" evidence="1">
    <location>
        <begin position="139"/>
        <end position="284"/>
    </location>
</feature>
<proteinExistence type="predicted"/>
<dbReference type="Gene3D" id="3.40.630.30">
    <property type="match status" value="1"/>
</dbReference>
<dbReference type="STRING" id="446470.Snas_0517"/>
<dbReference type="RefSeq" id="WP_013015803.1">
    <property type="nucleotide sequence ID" value="NC_013947.1"/>
</dbReference>
<dbReference type="InterPro" id="IPR000182">
    <property type="entry name" value="GNAT_dom"/>
</dbReference>
<dbReference type="AlphaFoldDB" id="D3Q5T3"/>
<dbReference type="SUPFAM" id="SSF55729">
    <property type="entry name" value="Acyl-CoA N-acyltransferases (Nat)"/>
    <property type="match status" value="1"/>
</dbReference>
<organism evidence="2 3">
    <name type="scientific">Stackebrandtia nassauensis (strain DSM 44728 / CIP 108903 / NRRL B-16338 / NBRC 102104 / LLR-40K-21)</name>
    <dbReference type="NCBI Taxonomy" id="446470"/>
    <lineage>
        <taxon>Bacteria</taxon>
        <taxon>Bacillati</taxon>
        <taxon>Actinomycetota</taxon>
        <taxon>Actinomycetes</taxon>
        <taxon>Glycomycetales</taxon>
        <taxon>Glycomycetaceae</taxon>
        <taxon>Stackebrandtia</taxon>
    </lineage>
</organism>
<name>D3Q5T3_STANL</name>
<dbReference type="CDD" id="cd04301">
    <property type="entry name" value="NAT_SF"/>
    <property type="match status" value="1"/>
</dbReference>